<keyword evidence="3" id="KW-1185">Reference proteome</keyword>
<sequence length="215" mass="25352">MLIRNHYAQRIIFSVSVIGFITLLIAFFMHNPFLSMLDNLTAQLTFEFLPKKWHLLLNSFFFFSHGFGVLLVIFLLCFFLWGFKYKIPAFWILATSVISGILVHLLNLFLRTENFGHTMQMPTYGIFWATLLYSYMVIFVIPAIQKFRNRLLSQLMLLMSWFLIFIANIFQDNTQFSGMLTGILFALICLETFEILYVKQAPFYAKMNGFKNSWY</sequence>
<comment type="caution">
    <text evidence="2">The sequence shown here is derived from an EMBL/GenBank/DDBJ whole genome shotgun (WGS) entry which is preliminary data.</text>
</comment>
<proteinExistence type="predicted"/>
<feature type="transmembrane region" description="Helical" evidence="1">
    <location>
        <begin position="90"/>
        <end position="110"/>
    </location>
</feature>
<protein>
    <recommendedName>
        <fullName evidence="4">Membrane-associated phospholipid phosphatase</fullName>
    </recommendedName>
</protein>
<keyword evidence="1" id="KW-0472">Membrane</keyword>
<evidence type="ECO:0008006" key="4">
    <source>
        <dbReference type="Google" id="ProtNLM"/>
    </source>
</evidence>
<name>A0A0R2JN29_9LACO</name>
<feature type="transmembrane region" description="Helical" evidence="1">
    <location>
        <begin position="151"/>
        <end position="170"/>
    </location>
</feature>
<feature type="transmembrane region" description="Helical" evidence="1">
    <location>
        <begin position="176"/>
        <end position="198"/>
    </location>
</feature>
<dbReference type="EMBL" id="JQCD01000030">
    <property type="protein sequence ID" value="KRN76252.1"/>
    <property type="molecule type" value="Genomic_DNA"/>
</dbReference>
<dbReference type="OrthoDB" id="9789113at2"/>
<organism evidence="2 3">
    <name type="scientific">Weissella minor</name>
    <dbReference type="NCBI Taxonomy" id="1620"/>
    <lineage>
        <taxon>Bacteria</taxon>
        <taxon>Bacillati</taxon>
        <taxon>Bacillota</taxon>
        <taxon>Bacilli</taxon>
        <taxon>Lactobacillales</taxon>
        <taxon>Lactobacillaceae</taxon>
        <taxon>Weissella</taxon>
    </lineage>
</organism>
<reference evidence="2 3" key="1">
    <citation type="journal article" date="2015" name="Genome Announc.">
        <title>Expanding the biotechnology potential of lactobacilli through comparative genomics of 213 strains and associated genera.</title>
        <authorList>
            <person name="Sun Z."/>
            <person name="Harris H.M."/>
            <person name="McCann A."/>
            <person name="Guo C."/>
            <person name="Argimon S."/>
            <person name="Zhang W."/>
            <person name="Yang X."/>
            <person name="Jeffery I.B."/>
            <person name="Cooney J.C."/>
            <person name="Kagawa T.F."/>
            <person name="Liu W."/>
            <person name="Song Y."/>
            <person name="Salvetti E."/>
            <person name="Wrobel A."/>
            <person name="Rasinkangas P."/>
            <person name="Parkhill J."/>
            <person name="Rea M.C."/>
            <person name="O'Sullivan O."/>
            <person name="Ritari J."/>
            <person name="Douillard F.P."/>
            <person name="Paul Ross R."/>
            <person name="Yang R."/>
            <person name="Briner A.E."/>
            <person name="Felis G.E."/>
            <person name="de Vos W.M."/>
            <person name="Barrangou R."/>
            <person name="Klaenhammer T.R."/>
            <person name="Caufield P.W."/>
            <person name="Cui Y."/>
            <person name="Zhang H."/>
            <person name="O'Toole P.W."/>
        </authorList>
    </citation>
    <scope>NUCLEOTIDE SEQUENCE [LARGE SCALE GENOMIC DNA]</scope>
    <source>
        <strain evidence="2 3">DSM 20014</strain>
    </source>
</reference>
<dbReference type="STRING" id="1620.IV67_GL000828"/>
<evidence type="ECO:0000313" key="3">
    <source>
        <dbReference type="Proteomes" id="UP000051673"/>
    </source>
</evidence>
<dbReference type="PATRIC" id="fig|1620.3.peg.843"/>
<accession>A0A0R2JN29</accession>
<dbReference type="AlphaFoldDB" id="A0A0R2JN29"/>
<keyword evidence="1" id="KW-1133">Transmembrane helix</keyword>
<dbReference type="RefSeq" id="WP_057788417.1">
    <property type="nucleotide sequence ID" value="NZ_JQCD01000030.1"/>
</dbReference>
<feature type="transmembrane region" description="Helical" evidence="1">
    <location>
        <begin position="12"/>
        <end position="30"/>
    </location>
</feature>
<feature type="transmembrane region" description="Helical" evidence="1">
    <location>
        <begin position="122"/>
        <end position="144"/>
    </location>
</feature>
<keyword evidence="1" id="KW-0812">Transmembrane</keyword>
<dbReference type="Proteomes" id="UP000051673">
    <property type="component" value="Unassembled WGS sequence"/>
</dbReference>
<gene>
    <name evidence="2" type="ORF">IV67_GL000828</name>
</gene>
<evidence type="ECO:0000256" key="1">
    <source>
        <dbReference type="SAM" id="Phobius"/>
    </source>
</evidence>
<feature type="transmembrane region" description="Helical" evidence="1">
    <location>
        <begin position="60"/>
        <end position="83"/>
    </location>
</feature>
<evidence type="ECO:0000313" key="2">
    <source>
        <dbReference type="EMBL" id="KRN76252.1"/>
    </source>
</evidence>